<name>A0A3G4ZWZ7_9VIRU</name>
<gene>
    <name evidence="1" type="ORF">Faunusvirus13_20</name>
</gene>
<evidence type="ECO:0000313" key="1">
    <source>
        <dbReference type="EMBL" id="AYV79427.1"/>
    </source>
</evidence>
<dbReference type="EMBL" id="MK072144">
    <property type="protein sequence ID" value="AYV79427.1"/>
    <property type="molecule type" value="Genomic_DNA"/>
</dbReference>
<reference evidence="1" key="1">
    <citation type="submission" date="2018-10" db="EMBL/GenBank/DDBJ databases">
        <title>Hidden diversity of soil giant viruses.</title>
        <authorList>
            <person name="Schulz F."/>
            <person name="Alteio L."/>
            <person name="Goudeau D."/>
            <person name="Ryan E.M."/>
            <person name="Malmstrom R.R."/>
            <person name="Blanchard J."/>
            <person name="Woyke T."/>
        </authorList>
    </citation>
    <scope>NUCLEOTIDE SEQUENCE</scope>
    <source>
        <strain evidence="1">FNV1</strain>
    </source>
</reference>
<organism evidence="1">
    <name type="scientific">Faunusvirus sp</name>
    <dbReference type="NCBI Taxonomy" id="2487766"/>
    <lineage>
        <taxon>Viruses</taxon>
        <taxon>Varidnaviria</taxon>
        <taxon>Bamfordvirae</taxon>
        <taxon>Nucleocytoviricota</taxon>
        <taxon>Megaviricetes</taxon>
        <taxon>Imitervirales</taxon>
        <taxon>Mimiviridae</taxon>
    </lineage>
</organism>
<proteinExistence type="predicted"/>
<sequence>MTDKNDTEVKDFDSKINEIIAKTCPGPIKVYCDNEKTYNLKDYKYPLEKYVREQYYNYNQSVYIGRCYVYPVDKSYNSSPISNSTTLLRKRDNTLGGDK</sequence>
<accession>A0A3G4ZWZ7</accession>
<protein>
    <submittedName>
        <fullName evidence="1">Uncharacterized protein</fullName>
    </submittedName>
</protein>